<name>A0A930VE11_9ACTN</name>
<evidence type="ECO:0000313" key="9">
    <source>
        <dbReference type="EMBL" id="MBF4763115.1"/>
    </source>
</evidence>
<accession>A0A930VE11</accession>
<evidence type="ECO:0000313" key="10">
    <source>
        <dbReference type="Proteomes" id="UP000640489"/>
    </source>
</evidence>
<comment type="function">
    <text evidence="5">Required for the activity of the biotin synthase BioB.</text>
</comment>
<dbReference type="Proteomes" id="UP000640489">
    <property type="component" value="Unassembled WGS sequence"/>
</dbReference>
<evidence type="ECO:0000256" key="2">
    <source>
        <dbReference type="ARBA" id="ARBA00022723"/>
    </source>
</evidence>
<evidence type="ECO:0000256" key="1">
    <source>
        <dbReference type="ARBA" id="ARBA00001915"/>
    </source>
</evidence>
<organism evidence="9 10">
    <name type="scientific">Nocardioides islandensis</name>
    <dbReference type="NCBI Taxonomy" id="433663"/>
    <lineage>
        <taxon>Bacteria</taxon>
        <taxon>Bacillati</taxon>
        <taxon>Actinomycetota</taxon>
        <taxon>Actinomycetes</taxon>
        <taxon>Propionibacteriales</taxon>
        <taxon>Nocardioidaceae</taxon>
        <taxon>Nocardioides</taxon>
    </lineage>
</organism>
<dbReference type="AlphaFoldDB" id="A0A930VE11"/>
<evidence type="ECO:0000259" key="8">
    <source>
        <dbReference type="Pfam" id="PF26519"/>
    </source>
</evidence>
<comment type="cofactor">
    <cofactor evidence="1">
        <name>iron-sulfur cluster</name>
        <dbReference type="ChEBI" id="CHEBI:30408"/>
    </cofactor>
</comment>
<keyword evidence="10" id="KW-1185">Reference proteome</keyword>
<dbReference type="RefSeq" id="WP_194706294.1">
    <property type="nucleotide sequence ID" value="NZ_JADKPN010000003.1"/>
</dbReference>
<sequence length="71" mass="7644">MAPYCGRCGLPLDEASHADCARWLELEPPRYCPSCRRRLKVQVTPRGWSATCVEHGTLGSPGASQGSTTAP</sequence>
<proteinExistence type="inferred from homology"/>
<dbReference type="Pfam" id="PF26519">
    <property type="entry name" value="BsaP"/>
    <property type="match status" value="1"/>
</dbReference>
<evidence type="ECO:0000256" key="5">
    <source>
        <dbReference type="ARBA" id="ARBA00093761"/>
    </source>
</evidence>
<reference evidence="9" key="1">
    <citation type="submission" date="2020-11" db="EMBL/GenBank/DDBJ databases">
        <title>Nocardioides sp. nov., isolated from Soil of Cynanchum wilfordii Hemsley rhizosphere.</title>
        <authorList>
            <person name="Lee J.-S."/>
            <person name="Suh M.K."/>
            <person name="Kim J.-S."/>
        </authorList>
    </citation>
    <scope>NUCLEOTIDE SEQUENCE</scope>
    <source>
        <strain evidence="9">KCTC 19275</strain>
    </source>
</reference>
<evidence type="ECO:0000256" key="4">
    <source>
        <dbReference type="ARBA" id="ARBA00023004"/>
    </source>
</evidence>
<feature type="domain" description="Biotin synthase auxiliary protein C-terminal" evidence="8">
    <location>
        <begin position="39"/>
        <end position="62"/>
    </location>
</feature>
<evidence type="ECO:0000256" key="6">
    <source>
        <dbReference type="ARBA" id="ARBA00093780"/>
    </source>
</evidence>
<dbReference type="EMBL" id="JADKPN010000003">
    <property type="protein sequence ID" value="MBF4763115.1"/>
    <property type="molecule type" value="Genomic_DNA"/>
</dbReference>
<comment type="caution">
    <text evidence="9">The sequence shown here is derived from an EMBL/GenBank/DDBJ whole genome shotgun (WGS) entry which is preliminary data.</text>
</comment>
<dbReference type="InterPro" id="IPR058605">
    <property type="entry name" value="BsaP_C"/>
</dbReference>
<evidence type="ECO:0000256" key="3">
    <source>
        <dbReference type="ARBA" id="ARBA00022756"/>
    </source>
</evidence>
<keyword evidence="2" id="KW-0479">Metal-binding</keyword>
<comment type="similarity">
    <text evidence="6">Belongs to the BsaP family.</text>
</comment>
<keyword evidence="3" id="KW-0093">Biotin biosynthesis</keyword>
<protein>
    <recommendedName>
        <fullName evidence="7">Biotin synthase auxiliary protein</fullName>
    </recommendedName>
</protein>
<gene>
    <name evidence="9" type="ORF">ISU07_08240</name>
</gene>
<keyword evidence="4" id="KW-0408">Iron</keyword>
<evidence type="ECO:0000256" key="7">
    <source>
        <dbReference type="ARBA" id="ARBA00093796"/>
    </source>
</evidence>